<dbReference type="Pfam" id="PF17765">
    <property type="entry name" value="MLTR_LBD"/>
    <property type="match status" value="1"/>
</dbReference>
<dbReference type="InterPro" id="IPR010982">
    <property type="entry name" value="Lambda_DNA-bd_dom_sf"/>
</dbReference>
<dbReference type="PANTHER" id="PTHR35010">
    <property type="entry name" value="BLL4672 PROTEIN-RELATED"/>
    <property type="match status" value="1"/>
</dbReference>
<name>A0A1H4ZI79_9NOCA</name>
<dbReference type="InterPro" id="IPR001387">
    <property type="entry name" value="Cro/C1-type_HTH"/>
</dbReference>
<evidence type="ECO:0000313" key="2">
    <source>
        <dbReference type="EMBL" id="SED29131.1"/>
    </source>
</evidence>
<keyword evidence="3" id="KW-1185">Reference proteome</keyword>
<dbReference type="PANTHER" id="PTHR35010:SF2">
    <property type="entry name" value="BLL4672 PROTEIN"/>
    <property type="match status" value="1"/>
</dbReference>
<dbReference type="AlphaFoldDB" id="A0A1H4ZI79"/>
<evidence type="ECO:0000313" key="3">
    <source>
        <dbReference type="Proteomes" id="UP000183561"/>
    </source>
</evidence>
<protein>
    <submittedName>
        <fullName evidence="2">Helix-turn-helix domain-containing protein</fullName>
    </submittedName>
</protein>
<dbReference type="Proteomes" id="UP000183561">
    <property type="component" value="Unassembled WGS sequence"/>
</dbReference>
<dbReference type="EMBL" id="FNSV01000005">
    <property type="protein sequence ID" value="SED29131.1"/>
    <property type="molecule type" value="Genomic_DNA"/>
</dbReference>
<reference evidence="3" key="1">
    <citation type="submission" date="2016-10" db="EMBL/GenBank/DDBJ databases">
        <authorList>
            <person name="Varghese N."/>
            <person name="Submissions S."/>
        </authorList>
    </citation>
    <scope>NUCLEOTIDE SEQUENCE [LARGE SCALE GENOMIC DNA]</scope>
    <source>
        <strain evidence="3">DSM 44498</strain>
    </source>
</reference>
<dbReference type="GO" id="GO:0003677">
    <property type="term" value="F:DNA binding"/>
    <property type="evidence" value="ECO:0007669"/>
    <property type="project" value="InterPro"/>
</dbReference>
<organism evidence="2 3">
    <name type="scientific">Rhodococcus koreensis</name>
    <dbReference type="NCBI Taxonomy" id="99653"/>
    <lineage>
        <taxon>Bacteria</taxon>
        <taxon>Bacillati</taxon>
        <taxon>Actinomycetota</taxon>
        <taxon>Actinomycetes</taxon>
        <taxon>Mycobacteriales</taxon>
        <taxon>Nocardiaceae</taxon>
        <taxon>Rhodococcus</taxon>
    </lineage>
</organism>
<feature type="domain" description="MmyB-like transcription regulator ligand binding" evidence="1">
    <location>
        <begin position="113"/>
        <end position="275"/>
    </location>
</feature>
<proteinExistence type="predicted"/>
<accession>A0A1H4ZI79</accession>
<dbReference type="Pfam" id="PF13560">
    <property type="entry name" value="HTH_31"/>
    <property type="match status" value="1"/>
</dbReference>
<gene>
    <name evidence="2" type="ORF">SAMN04490239_7667</name>
</gene>
<evidence type="ECO:0000259" key="1">
    <source>
        <dbReference type="Pfam" id="PF17765"/>
    </source>
</evidence>
<dbReference type="Gene3D" id="3.30.450.180">
    <property type="match status" value="1"/>
</dbReference>
<sequence>MRNVNARPEVRARRGEFGAFLKSRRARITPEQVGLPTGGRRRTPGLRREEIAQFAGVGVTWYTWLEQGRDIKASEHVLTAISRTLRLNLHEHAHLLTLAGVTEPPSATECNAVTPSMKTMMAKLDPYPVIVRNARCDVLAYNRGYCWLMGDLDAIPSGERNLLVQNLLNPEWRARTVGWAEHVPRIVAGFRAAWAEHLGEPAWESLVKRLTAESPLFEQLWNRCDVTREPVTTRRFEHPTAGPLKFHVTHLNAGVHSEITMSTFTPADEITASRLPTAPGPR</sequence>
<dbReference type="CDD" id="cd00093">
    <property type="entry name" value="HTH_XRE"/>
    <property type="match status" value="1"/>
</dbReference>
<dbReference type="InterPro" id="IPR041413">
    <property type="entry name" value="MLTR_LBD"/>
</dbReference>
<dbReference type="Gene3D" id="1.10.260.40">
    <property type="entry name" value="lambda repressor-like DNA-binding domains"/>
    <property type="match status" value="1"/>
</dbReference>
<dbReference type="OrthoDB" id="3608749at2"/>
<dbReference type="RefSeq" id="WP_072944016.1">
    <property type="nucleotide sequence ID" value="NZ_FNSV01000005.1"/>
</dbReference>